<keyword evidence="2" id="KW-1185">Reference proteome</keyword>
<sequence length="66" mass="7347">MADNIRVVRGWIIVDGRRGDDGRVVLGTGDELRLSPFDALQDRADAQVPASAILKASVQRLAFWRR</sequence>
<dbReference type="RefSeq" id="WP_270037679.1">
    <property type="nucleotide sequence ID" value="NZ_JAPDOD010000001.1"/>
</dbReference>
<evidence type="ECO:0000313" key="1">
    <source>
        <dbReference type="EMBL" id="MDA0159026.1"/>
    </source>
</evidence>
<comment type="caution">
    <text evidence="1">The sequence shown here is derived from an EMBL/GenBank/DDBJ whole genome shotgun (WGS) entry which is preliminary data.</text>
</comment>
<evidence type="ECO:0000313" key="2">
    <source>
        <dbReference type="Proteomes" id="UP001149140"/>
    </source>
</evidence>
<name>A0A9X3MNS3_9ACTN</name>
<organism evidence="1 2">
    <name type="scientific">Solirubrobacter ginsenosidimutans</name>
    <dbReference type="NCBI Taxonomy" id="490573"/>
    <lineage>
        <taxon>Bacteria</taxon>
        <taxon>Bacillati</taxon>
        <taxon>Actinomycetota</taxon>
        <taxon>Thermoleophilia</taxon>
        <taxon>Solirubrobacterales</taxon>
        <taxon>Solirubrobacteraceae</taxon>
        <taxon>Solirubrobacter</taxon>
    </lineage>
</organism>
<dbReference type="Proteomes" id="UP001149140">
    <property type="component" value="Unassembled WGS sequence"/>
</dbReference>
<proteinExistence type="predicted"/>
<reference evidence="1" key="1">
    <citation type="submission" date="2022-10" db="EMBL/GenBank/DDBJ databases">
        <title>The WGS of Solirubrobacter ginsenosidimutans DSM 21036.</title>
        <authorList>
            <person name="Jiang Z."/>
        </authorList>
    </citation>
    <scope>NUCLEOTIDE SEQUENCE</scope>
    <source>
        <strain evidence="1">DSM 21036</strain>
    </source>
</reference>
<dbReference type="EMBL" id="JAPDOD010000001">
    <property type="protein sequence ID" value="MDA0159026.1"/>
    <property type="molecule type" value="Genomic_DNA"/>
</dbReference>
<gene>
    <name evidence="1" type="ORF">OM076_02015</name>
</gene>
<accession>A0A9X3MNS3</accession>
<dbReference type="AlphaFoldDB" id="A0A9X3MNS3"/>
<protein>
    <submittedName>
        <fullName evidence="1">Uncharacterized protein</fullName>
    </submittedName>
</protein>